<evidence type="ECO:0000313" key="8">
    <source>
        <dbReference type="EMBL" id="PWN95877.1"/>
    </source>
</evidence>
<dbReference type="OrthoDB" id="5512at2759"/>
<keyword evidence="5 6" id="KW-0968">Cytoplasmic vesicle</keyword>
<comment type="subcellular location">
    <subcellularLocation>
        <location evidence="1 6">Cytoplasmic vesicle membrane</location>
        <topology evidence="1 6">Peripheral membrane protein</topology>
        <orientation evidence="1 6">Cytoplasmic side</orientation>
    </subcellularLocation>
    <subcellularLocation>
        <location evidence="6">Membrane</location>
        <location evidence="6">Coated pit</location>
        <topology evidence="6">Peripheral membrane protein</topology>
        <orientation evidence="6">Cytoplasmic side</orientation>
    </subcellularLocation>
    <text evidence="6">Cytoplasmic face of coated pits and vesicles.</text>
</comment>
<feature type="compositionally biased region" description="Low complexity" evidence="7">
    <location>
        <begin position="64"/>
        <end position="82"/>
    </location>
</feature>
<dbReference type="GO" id="GO:0006886">
    <property type="term" value="P:intracellular protein transport"/>
    <property type="evidence" value="ECO:0007669"/>
    <property type="project" value="InterPro"/>
</dbReference>
<dbReference type="GO" id="GO:0005198">
    <property type="term" value="F:structural molecule activity"/>
    <property type="evidence" value="ECO:0007669"/>
    <property type="project" value="InterPro"/>
</dbReference>
<comment type="function">
    <text evidence="6">Clathrin is the major protein of the polyhedral coat of coated pits and vesicles.</text>
</comment>
<evidence type="ECO:0000256" key="7">
    <source>
        <dbReference type="SAM" id="MobiDB-lite"/>
    </source>
</evidence>
<evidence type="ECO:0000256" key="4">
    <source>
        <dbReference type="ARBA" id="ARBA00023176"/>
    </source>
</evidence>
<evidence type="ECO:0000256" key="5">
    <source>
        <dbReference type="ARBA" id="ARBA00023329"/>
    </source>
</evidence>
<dbReference type="EMBL" id="KZ819302">
    <property type="protein sequence ID" value="PWN95877.1"/>
    <property type="molecule type" value="Genomic_DNA"/>
</dbReference>
<feature type="region of interest" description="Disordered" evidence="7">
    <location>
        <begin position="38"/>
        <end position="198"/>
    </location>
</feature>
<comment type="similarity">
    <text evidence="2 6">Belongs to the clathrin light chain family.</text>
</comment>
<evidence type="ECO:0000256" key="1">
    <source>
        <dbReference type="ARBA" id="ARBA00004180"/>
    </source>
</evidence>
<name>A0A316Z261_9BASI</name>
<evidence type="ECO:0000256" key="6">
    <source>
        <dbReference type="RuleBase" id="RU363137"/>
    </source>
</evidence>
<dbReference type="PANTHER" id="PTHR10639">
    <property type="entry name" value="CLATHRIN LIGHT CHAIN"/>
    <property type="match status" value="1"/>
</dbReference>
<dbReference type="STRING" id="58919.A0A316Z261"/>
<evidence type="ECO:0000313" key="9">
    <source>
        <dbReference type="Proteomes" id="UP000245946"/>
    </source>
</evidence>
<dbReference type="GO" id="GO:0072583">
    <property type="term" value="P:clathrin-dependent endocytosis"/>
    <property type="evidence" value="ECO:0007669"/>
    <property type="project" value="TreeGrafter"/>
</dbReference>
<dbReference type="GO" id="GO:0030132">
    <property type="term" value="C:clathrin coat of coated pit"/>
    <property type="evidence" value="ECO:0007669"/>
    <property type="project" value="InterPro"/>
</dbReference>
<organism evidence="8 9">
    <name type="scientific">Tilletiopsis washingtonensis</name>
    <dbReference type="NCBI Taxonomy" id="58919"/>
    <lineage>
        <taxon>Eukaryota</taxon>
        <taxon>Fungi</taxon>
        <taxon>Dikarya</taxon>
        <taxon>Basidiomycota</taxon>
        <taxon>Ustilaginomycotina</taxon>
        <taxon>Exobasidiomycetes</taxon>
        <taxon>Entylomatales</taxon>
        <taxon>Entylomatales incertae sedis</taxon>
        <taxon>Tilletiopsis</taxon>
    </lineage>
</organism>
<dbReference type="Pfam" id="PF01086">
    <property type="entry name" value="Clathrin_lg_ch"/>
    <property type="match status" value="1"/>
</dbReference>
<evidence type="ECO:0000256" key="3">
    <source>
        <dbReference type="ARBA" id="ARBA00023136"/>
    </source>
</evidence>
<dbReference type="GO" id="GO:0030130">
    <property type="term" value="C:clathrin coat of trans-Golgi network vesicle"/>
    <property type="evidence" value="ECO:0007669"/>
    <property type="project" value="InterPro"/>
</dbReference>
<keyword evidence="9" id="KW-1185">Reference proteome</keyword>
<gene>
    <name evidence="8" type="ORF">FA09DRAFT_331819</name>
</gene>
<dbReference type="GeneID" id="37270736"/>
<sequence>MSFDFGSSAPESDPTADFLARERAAAGALSGDAELFGAAGAASGGDKDFSSGASAFPALDGDDSAPASAAPAAAPAPDFGSFGDDDDLMGGGGGAPSGSAPPPQQLDERDQFEQNFPDLAEPEPEPVPQQTNGHMAPPIASNISRPAPSASYGIAADPYATESGEEPEAVREWRARQADDIARRDAEAERKKAETVSKAERDIDQFYAEYNQKKEKNIAANKEAEAKFHASRQAELAEGTTWARVTKLVDLQNSQSKTTARGGPGASDLTRYKEILLSLRREGDTAPAAAGY</sequence>
<dbReference type="AlphaFoldDB" id="A0A316Z261"/>
<evidence type="ECO:0000256" key="2">
    <source>
        <dbReference type="ARBA" id="ARBA00005263"/>
    </source>
</evidence>
<keyword evidence="3 6" id="KW-0472">Membrane</keyword>
<protein>
    <recommendedName>
        <fullName evidence="6">Clathrin light chain</fullName>
    </recommendedName>
</protein>
<dbReference type="RefSeq" id="XP_025596156.1">
    <property type="nucleotide sequence ID" value="XM_025743192.1"/>
</dbReference>
<proteinExistence type="inferred from homology"/>
<dbReference type="InterPro" id="IPR000996">
    <property type="entry name" value="Clathrin_L-chain"/>
</dbReference>
<dbReference type="PANTHER" id="PTHR10639:SF7">
    <property type="entry name" value="CLATHRIN LIGHT CHAIN"/>
    <property type="match status" value="1"/>
</dbReference>
<accession>A0A316Z261</accession>
<keyword evidence="4 6" id="KW-0168">Coated pit</keyword>
<dbReference type="Proteomes" id="UP000245946">
    <property type="component" value="Unassembled WGS sequence"/>
</dbReference>
<feature type="compositionally biased region" description="Basic and acidic residues" evidence="7">
    <location>
        <begin position="168"/>
        <end position="198"/>
    </location>
</feature>
<reference evidence="8 9" key="1">
    <citation type="journal article" date="2018" name="Mol. Biol. Evol.">
        <title>Broad Genomic Sampling Reveals a Smut Pathogenic Ancestry of the Fungal Clade Ustilaginomycotina.</title>
        <authorList>
            <person name="Kijpornyongpan T."/>
            <person name="Mondo S.J."/>
            <person name="Barry K."/>
            <person name="Sandor L."/>
            <person name="Lee J."/>
            <person name="Lipzen A."/>
            <person name="Pangilinan J."/>
            <person name="LaButti K."/>
            <person name="Hainaut M."/>
            <person name="Henrissat B."/>
            <person name="Grigoriev I.V."/>
            <person name="Spatafora J.W."/>
            <person name="Aime M.C."/>
        </authorList>
    </citation>
    <scope>NUCLEOTIDE SEQUENCE [LARGE SCALE GENOMIC DNA]</scope>
    <source>
        <strain evidence="8 9">MCA 4186</strain>
    </source>
</reference>
<dbReference type="GO" id="GO:0032050">
    <property type="term" value="F:clathrin heavy chain binding"/>
    <property type="evidence" value="ECO:0007669"/>
    <property type="project" value="TreeGrafter"/>
</dbReference>